<evidence type="ECO:0000256" key="1">
    <source>
        <dbReference type="SAM" id="Phobius"/>
    </source>
</evidence>
<gene>
    <name evidence="2" type="ORF">SDENCHOL_10723</name>
</gene>
<keyword evidence="1" id="KW-1133">Transmembrane helix</keyword>
<accession>A0A7Z7HPL1</accession>
<name>A0A7Z7HPL1_9PROT</name>
<evidence type="ECO:0000313" key="2">
    <source>
        <dbReference type="EMBL" id="SMB22926.1"/>
    </source>
</evidence>
<dbReference type="AlphaFoldDB" id="A0A7Z7HPL1"/>
<keyword evidence="3" id="KW-1185">Reference proteome</keyword>
<proteinExistence type="predicted"/>
<protein>
    <submittedName>
        <fullName evidence="2">Uncharacterized protein</fullName>
    </submittedName>
</protein>
<dbReference type="Proteomes" id="UP000242886">
    <property type="component" value="Chromosome SDENCHOL"/>
</dbReference>
<sequence>MIRKIFLDAILFLYILIYYTQLLIQLTNILLIRFYFVSKRTVFNKIINISRFGFLQLL</sequence>
<feature type="transmembrane region" description="Helical" evidence="1">
    <location>
        <begin position="12"/>
        <end position="36"/>
    </location>
</feature>
<evidence type="ECO:0000313" key="3">
    <source>
        <dbReference type="Proteomes" id="UP000242886"/>
    </source>
</evidence>
<organism evidence="2 3">
    <name type="scientific">Sterolibacterium denitrificans</name>
    <dbReference type="NCBI Taxonomy" id="157592"/>
    <lineage>
        <taxon>Bacteria</taxon>
        <taxon>Pseudomonadati</taxon>
        <taxon>Pseudomonadota</taxon>
        <taxon>Betaproteobacteria</taxon>
        <taxon>Nitrosomonadales</taxon>
        <taxon>Sterolibacteriaceae</taxon>
        <taxon>Sterolibacterium</taxon>
    </lineage>
</organism>
<keyword evidence="1" id="KW-0472">Membrane</keyword>
<keyword evidence="1" id="KW-0812">Transmembrane</keyword>
<dbReference type="EMBL" id="LT837803">
    <property type="protein sequence ID" value="SMB22926.1"/>
    <property type="molecule type" value="Genomic_DNA"/>
</dbReference>
<reference evidence="2" key="1">
    <citation type="submission" date="2017-03" db="EMBL/GenBank/DDBJ databases">
        <authorList>
            <consortium name="AG Boll"/>
        </authorList>
    </citation>
    <scope>NUCLEOTIDE SEQUENCE [LARGE SCALE GENOMIC DNA]</scope>
    <source>
        <strain evidence="2">Chol</strain>
    </source>
</reference>